<dbReference type="InterPro" id="IPR021833">
    <property type="entry name" value="DUF3425"/>
</dbReference>
<feature type="domain" description="Aldehyde dehydrogenase" evidence="1">
    <location>
        <begin position="6"/>
        <end position="63"/>
    </location>
</feature>
<dbReference type="InterPro" id="IPR015590">
    <property type="entry name" value="Aldehyde_DH_dom"/>
</dbReference>
<dbReference type="EMBL" id="ML732281">
    <property type="protein sequence ID" value="KAB8071159.1"/>
    <property type="molecule type" value="Genomic_DNA"/>
</dbReference>
<proteinExistence type="predicted"/>
<reference evidence="2 3" key="1">
    <citation type="submission" date="2019-04" db="EMBL/GenBank/DDBJ databases">
        <title>Friends and foes A comparative genomics study of 23 Aspergillus species from section Flavi.</title>
        <authorList>
            <consortium name="DOE Joint Genome Institute"/>
            <person name="Kjaerbolling I."/>
            <person name="Vesth T."/>
            <person name="Frisvad J.C."/>
            <person name="Nybo J.L."/>
            <person name="Theobald S."/>
            <person name="Kildgaard S."/>
            <person name="Isbrandt T."/>
            <person name="Kuo A."/>
            <person name="Sato A."/>
            <person name="Lyhne E.K."/>
            <person name="Kogle M.E."/>
            <person name="Wiebenga A."/>
            <person name="Kun R.S."/>
            <person name="Lubbers R.J."/>
            <person name="Makela M.R."/>
            <person name="Barry K."/>
            <person name="Chovatia M."/>
            <person name="Clum A."/>
            <person name="Daum C."/>
            <person name="Haridas S."/>
            <person name="He G."/>
            <person name="LaButti K."/>
            <person name="Lipzen A."/>
            <person name="Mondo S."/>
            <person name="Riley R."/>
            <person name="Salamov A."/>
            <person name="Simmons B.A."/>
            <person name="Magnuson J.K."/>
            <person name="Henrissat B."/>
            <person name="Mortensen U.H."/>
            <person name="Larsen T.O."/>
            <person name="Devries R.P."/>
            <person name="Grigoriev I.V."/>
            <person name="Machida M."/>
            <person name="Baker S.E."/>
            <person name="Andersen M.R."/>
        </authorList>
    </citation>
    <scope>NUCLEOTIDE SEQUENCE [LARGE SCALE GENOMIC DNA]</scope>
    <source>
        <strain evidence="2 3">CBS 151.66</strain>
    </source>
</reference>
<dbReference type="Gene3D" id="3.40.605.10">
    <property type="entry name" value="Aldehyde Dehydrogenase, Chain A, domain 1"/>
    <property type="match status" value="1"/>
</dbReference>
<dbReference type="GO" id="GO:0016491">
    <property type="term" value="F:oxidoreductase activity"/>
    <property type="evidence" value="ECO:0007669"/>
    <property type="project" value="InterPro"/>
</dbReference>
<dbReference type="InterPro" id="IPR016161">
    <property type="entry name" value="Ald_DH/histidinol_DH"/>
</dbReference>
<dbReference type="Proteomes" id="UP000326565">
    <property type="component" value="Unassembled WGS sequence"/>
</dbReference>
<evidence type="ECO:0000313" key="2">
    <source>
        <dbReference type="EMBL" id="KAB8071159.1"/>
    </source>
</evidence>
<dbReference type="OrthoDB" id="10261951at2759"/>
<name>A0A5N5WS43_9EURO</name>
<dbReference type="Pfam" id="PF00171">
    <property type="entry name" value="Aldedh"/>
    <property type="match status" value="1"/>
</dbReference>
<dbReference type="SUPFAM" id="SSF53720">
    <property type="entry name" value="ALDH-like"/>
    <property type="match status" value="1"/>
</dbReference>
<accession>A0A5N5WS43</accession>
<dbReference type="InterPro" id="IPR016162">
    <property type="entry name" value="Ald_DH_N"/>
</dbReference>
<organism evidence="2 3">
    <name type="scientific">Aspergillus leporis</name>
    <dbReference type="NCBI Taxonomy" id="41062"/>
    <lineage>
        <taxon>Eukaryota</taxon>
        <taxon>Fungi</taxon>
        <taxon>Dikarya</taxon>
        <taxon>Ascomycota</taxon>
        <taxon>Pezizomycotina</taxon>
        <taxon>Eurotiomycetes</taxon>
        <taxon>Eurotiomycetidae</taxon>
        <taxon>Eurotiales</taxon>
        <taxon>Aspergillaceae</taxon>
        <taxon>Aspergillus</taxon>
        <taxon>Aspergillus subgen. Circumdati</taxon>
    </lineage>
</organism>
<dbReference type="AlphaFoldDB" id="A0A5N5WS43"/>
<gene>
    <name evidence="2" type="ORF">BDV29DRAFT_159780</name>
</gene>
<keyword evidence="3" id="KW-1185">Reference proteome</keyword>
<evidence type="ECO:0000313" key="3">
    <source>
        <dbReference type="Proteomes" id="UP000326565"/>
    </source>
</evidence>
<evidence type="ECO:0000259" key="1">
    <source>
        <dbReference type="Pfam" id="PF00171"/>
    </source>
</evidence>
<protein>
    <recommendedName>
        <fullName evidence="1">Aldehyde dehydrogenase domain-containing protein</fullName>
    </recommendedName>
</protein>
<sequence>MVNGQWVEAQSSRRFDIEDPGSRQVFASCPTNGSEDVDKYLETSHAAFARYRHINPRERAKFYSSGNALLALVPTGRIVLYQQVLMVLSLFNSITRPDVMAWYAKARFYHIVYLTAWQIYPYTRTLNKVRRHYRPTEVRLRQQYPQVIDWIPFLTNRNRLIQFHAGNPQIDQIFYDAVSSYVIEACMADIVMGTPAVAAYVRIADVIANIPSRTPGSELDPSAVLPASDVATLFSSPECARALFKKLNIDHGISHTRLILPSLEVIRSSTMQALTLPPKEFHSDQMYSSV</sequence>
<dbReference type="Pfam" id="PF11905">
    <property type="entry name" value="DUF3425"/>
    <property type="match status" value="1"/>
</dbReference>